<dbReference type="GO" id="GO:0005886">
    <property type="term" value="C:plasma membrane"/>
    <property type="evidence" value="ECO:0007669"/>
    <property type="project" value="UniProtKB-SubCell"/>
</dbReference>
<dbReference type="NCBIfam" id="TIGR02141">
    <property type="entry name" value="modB_ABC"/>
    <property type="match status" value="1"/>
</dbReference>
<dbReference type="SUPFAM" id="SSF161098">
    <property type="entry name" value="MetI-like"/>
    <property type="match status" value="1"/>
</dbReference>
<gene>
    <name evidence="14" type="ORF">SAMN05192566_1876</name>
</gene>
<dbReference type="InterPro" id="IPR035906">
    <property type="entry name" value="MetI-like_sf"/>
</dbReference>
<feature type="transmembrane region" description="Helical" evidence="11">
    <location>
        <begin position="198"/>
        <end position="220"/>
    </location>
</feature>
<evidence type="ECO:0000256" key="6">
    <source>
        <dbReference type="ARBA" id="ARBA00022505"/>
    </source>
</evidence>
<comment type="function">
    <text evidence="1 12">Part of the binding-protein-dependent transport system for molybdenum; probably responsible for the translocation of the substrate across the membrane.</text>
</comment>
<keyword evidence="5" id="KW-1003">Cell membrane</keyword>
<protein>
    <recommendedName>
        <fullName evidence="12">Molybdenum transport system permease</fullName>
    </recommendedName>
</protein>
<feature type="transmembrane region" description="Helical" evidence="11">
    <location>
        <begin position="91"/>
        <end position="109"/>
    </location>
</feature>
<evidence type="ECO:0000259" key="13">
    <source>
        <dbReference type="PROSITE" id="PS50928"/>
    </source>
</evidence>
<evidence type="ECO:0000256" key="5">
    <source>
        <dbReference type="ARBA" id="ARBA00022475"/>
    </source>
</evidence>
<dbReference type="PROSITE" id="PS50928">
    <property type="entry name" value="ABC_TM1"/>
    <property type="match status" value="1"/>
</dbReference>
<dbReference type="Pfam" id="PF00528">
    <property type="entry name" value="BPD_transp_1"/>
    <property type="match status" value="1"/>
</dbReference>
<evidence type="ECO:0000256" key="8">
    <source>
        <dbReference type="ARBA" id="ARBA00022692"/>
    </source>
</evidence>
<dbReference type="CDD" id="cd06261">
    <property type="entry name" value="TM_PBP2"/>
    <property type="match status" value="1"/>
</dbReference>
<keyword evidence="8 11" id="KW-0812">Transmembrane</keyword>
<evidence type="ECO:0000256" key="12">
    <source>
        <dbReference type="RuleBase" id="RU365097"/>
    </source>
</evidence>
<keyword evidence="15" id="KW-1185">Reference proteome</keyword>
<evidence type="ECO:0000256" key="11">
    <source>
        <dbReference type="RuleBase" id="RU363032"/>
    </source>
</evidence>
<dbReference type="NCBIfam" id="NF006939">
    <property type="entry name" value="PRK09421.1"/>
    <property type="match status" value="1"/>
</dbReference>
<keyword evidence="9 11" id="KW-1133">Transmembrane helix</keyword>
<dbReference type="RefSeq" id="WP_091471856.1">
    <property type="nucleotide sequence ID" value="NZ_FNFX01000003.1"/>
</dbReference>
<dbReference type="PANTHER" id="PTHR30183">
    <property type="entry name" value="MOLYBDENUM TRANSPORT SYSTEM PERMEASE PROTEIN MODB"/>
    <property type="match status" value="1"/>
</dbReference>
<dbReference type="EMBL" id="FNFX01000003">
    <property type="protein sequence ID" value="SDK60910.1"/>
    <property type="molecule type" value="Genomic_DNA"/>
</dbReference>
<proteinExistence type="inferred from homology"/>
<evidence type="ECO:0000256" key="4">
    <source>
        <dbReference type="ARBA" id="ARBA00022448"/>
    </source>
</evidence>
<evidence type="ECO:0000313" key="15">
    <source>
        <dbReference type="Proteomes" id="UP000198629"/>
    </source>
</evidence>
<keyword evidence="4 11" id="KW-0813">Transport</keyword>
<dbReference type="InterPro" id="IPR000515">
    <property type="entry name" value="MetI-like"/>
</dbReference>
<dbReference type="Proteomes" id="UP000198629">
    <property type="component" value="Unassembled WGS sequence"/>
</dbReference>
<name>A0A1G9DAK5_9PROT</name>
<feature type="transmembrane region" description="Helical" evidence="11">
    <location>
        <begin position="50"/>
        <end position="71"/>
    </location>
</feature>
<dbReference type="InterPro" id="IPR011867">
    <property type="entry name" value="ModB_ABC"/>
</dbReference>
<comment type="similarity">
    <text evidence="3 12">Belongs to the binding-protein-dependent transport system permease family. CysTW subfamily.</text>
</comment>
<dbReference type="OrthoDB" id="9795403at2"/>
<keyword evidence="7 12" id="KW-0997">Cell inner membrane</keyword>
<dbReference type="GO" id="GO:0015098">
    <property type="term" value="F:molybdate ion transmembrane transporter activity"/>
    <property type="evidence" value="ECO:0007669"/>
    <property type="project" value="UniProtKB-UniRule"/>
</dbReference>
<dbReference type="AlphaFoldDB" id="A0A1G9DAK5"/>
<dbReference type="PANTHER" id="PTHR30183:SF3">
    <property type="entry name" value="MOLYBDENUM TRANSPORT SYSTEM PERMEASE PROTEIN MODB"/>
    <property type="match status" value="1"/>
</dbReference>
<organism evidence="14 15">
    <name type="scientific">Methylophilus rhizosphaerae</name>
    <dbReference type="NCBI Taxonomy" id="492660"/>
    <lineage>
        <taxon>Bacteria</taxon>
        <taxon>Pseudomonadati</taxon>
        <taxon>Pseudomonadota</taxon>
        <taxon>Betaproteobacteria</taxon>
        <taxon>Nitrosomonadales</taxon>
        <taxon>Methylophilaceae</taxon>
        <taxon>Methylophilus</taxon>
    </lineage>
</organism>
<evidence type="ECO:0000256" key="10">
    <source>
        <dbReference type="ARBA" id="ARBA00023136"/>
    </source>
</evidence>
<keyword evidence="6 12" id="KW-0500">Molybdenum</keyword>
<dbReference type="FunFam" id="1.10.3720.10:FF:000018">
    <property type="entry name" value="Molybdenum transport system permease"/>
    <property type="match status" value="1"/>
</dbReference>
<evidence type="ECO:0000256" key="9">
    <source>
        <dbReference type="ARBA" id="ARBA00022989"/>
    </source>
</evidence>
<feature type="transmembrane region" description="Helical" evidence="11">
    <location>
        <begin position="12"/>
        <end position="38"/>
    </location>
</feature>
<dbReference type="STRING" id="492660.SAMN05192566_1876"/>
<evidence type="ECO:0000256" key="1">
    <source>
        <dbReference type="ARBA" id="ARBA00002949"/>
    </source>
</evidence>
<comment type="subcellular location">
    <subcellularLocation>
        <location evidence="2 12">Cell inner membrane</location>
        <topology evidence="2 12">Multi-pass membrane protein</topology>
    </subcellularLocation>
    <subcellularLocation>
        <location evidence="11">Cell membrane</location>
        <topology evidence="11">Multi-pass membrane protein</topology>
    </subcellularLocation>
</comment>
<dbReference type="Gene3D" id="1.10.3720.10">
    <property type="entry name" value="MetI-like"/>
    <property type="match status" value="1"/>
</dbReference>
<feature type="transmembrane region" description="Helical" evidence="11">
    <location>
        <begin position="137"/>
        <end position="158"/>
    </location>
</feature>
<evidence type="ECO:0000256" key="2">
    <source>
        <dbReference type="ARBA" id="ARBA00004429"/>
    </source>
</evidence>
<feature type="domain" description="ABC transmembrane type-1" evidence="13">
    <location>
        <begin position="12"/>
        <end position="213"/>
    </location>
</feature>
<keyword evidence="10 11" id="KW-0472">Membrane</keyword>
<evidence type="ECO:0000256" key="3">
    <source>
        <dbReference type="ARBA" id="ARBA00007069"/>
    </source>
</evidence>
<sequence>MWTLSPAEWTIVLLSLKVAICCVIVLLLPAMMVAWILARQRFWGQALLDALVHLPMVLPPVVLGYMLLVLLGRKGWIGRWLYEQFHIQLTFHWWGAVIASAVMAFPLMVRAIRQALYQVDPLLEQAAQTLGASPVRVFFTITLPLSYHGLLTGAILAFSRSLGEFGATITFAGNLEGETRTLPLAIYSLTQTPEGDAAALRLVVLSVLVSVLALLGSQWLERRLIRSQR</sequence>
<accession>A0A1G9DAK5</accession>
<evidence type="ECO:0000256" key="7">
    <source>
        <dbReference type="ARBA" id="ARBA00022519"/>
    </source>
</evidence>
<evidence type="ECO:0000313" key="14">
    <source>
        <dbReference type="EMBL" id="SDK60910.1"/>
    </source>
</evidence>
<reference evidence="15" key="1">
    <citation type="submission" date="2016-10" db="EMBL/GenBank/DDBJ databases">
        <authorList>
            <person name="Varghese N."/>
            <person name="Submissions S."/>
        </authorList>
    </citation>
    <scope>NUCLEOTIDE SEQUENCE [LARGE SCALE GENOMIC DNA]</scope>
    <source>
        <strain evidence="15">CBMB127</strain>
    </source>
</reference>